<dbReference type="KEGG" id="pbap:Pla133_43140"/>
<feature type="transmembrane region" description="Helical" evidence="7">
    <location>
        <begin position="64"/>
        <end position="83"/>
    </location>
</feature>
<dbReference type="SUPFAM" id="SSF54862">
    <property type="entry name" value="4Fe-4S ferredoxins"/>
    <property type="match status" value="1"/>
</dbReference>
<feature type="transmembrane region" description="Helical" evidence="7">
    <location>
        <begin position="157"/>
        <end position="177"/>
    </location>
</feature>
<dbReference type="PANTHER" id="PTHR30176">
    <property type="entry name" value="FERREDOXIN-TYPE PROTEIN NAPH"/>
    <property type="match status" value="1"/>
</dbReference>
<evidence type="ECO:0000256" key="2">
    <source>
        <dbReference type="ARBA" id="ARBA00022485"/>
    </source>
</evidence>
<keyword evidence="7" id="KW-0812">Transmembrane</keyword>
<feature type="domain" description="4Fe-4S ferredoxin-type" evidence="8">
    <location>
        <begin position="418"/>
        <end position="447"/>
    </location>
</feature>
<keyword evidence="5" id="KW-0408">Iron</keyword>
<evidence type="ECO:0000256" key="1">
    <source>
        <dbReference type="ARBA" id="ARBA00022448"/>
    </source>
</evidence>
<keyword evidence="1" id="KW-0813">Transport</keyword>
<dbReference type="InterPro" id="IPR017900">
    <property type="entry name" value="4Fe4S_Fe_S_CS"/>
</dbReference>
<reference evidence="9 10" key="1">
    <citation type="submission" date="2019-02" db="EMBL/GenBank/DDBJ databases">
        <title>Deep-cultivation of Planctomycetes and their phenomic and genomic characterization uncovers novel biology.</title>
        <authorList>
            <person name="Wiegand S."/>
            <person name="Jogler M."/>
            <person name="Boedeker C."/>
            <person name="Pinto D."/>
            <person name="Vollmers J."/>
            <person name="Rivas-Marin E."/>
            <person name="Kohn T."/>
            <person name="Peeters S.H."/>
            <person name="Heuer A."/>
            <person name="Rast P."/>
            <person name="Oberbeckmann S."/>
            <person name="Bunk B."/>
            <person name="Jeske O."/>
            <person name="Meyerdierks A."/>
            <person name="Storesund J.E."/>
            <person name="Kallscheuer N."/>
            <person name="Luecker S."/>
            <person name="Lage O.M."/>
            <person name="Pohl T."/>
            <person name="Merkel B.J."/>
            <person name="Hornburger P."/>
            <person name="Mueller R.-W."/>
            <person name="Bruemmer F."/>
            <person name="Labrenz M."/>
            <person name="Spormann A.M."/>
            <person name="Op den Camp H."/>
            <person name="Overmann J."/>
            <person name="Amann R."/>
            <person name="Jetten M.S.M."/>
            <person name="Mascher T."/>
            <person name="Medema M.H."/>
            <person name="Devos D.P."/>
            <person name="Kaster A.-K."/>
            <person name="Ovreas L."/>
            <person name="Rohde M."/>
            <person name="Galperin M.Y."/>
            <person name="Jogler C."/>
        </authorList>
    </citation>
    <scope>NUCLEOTIDE SEQUENCE [LARGE SCALE GENOMIC DNA]</scope>
    <source>
        <strain evidence="9 10">Pla133</strain>
    </source>
</reference>
<feature type="domain" description="4Fe-4S ferredoxin-type" evidence="8">
    <location>
        <begin position="387"/>
        <end position="415"/>
    </location>
</feature>
<keyword evidence="6" id="KW-0411">Iron-sulfur</keyword>
<feature type="transmembrane region" description="Helical" evidence="7">
    <location>
        <begin position="35"/>
        <end position="58"/>
    </location>
</feature>
<sequence length="473" mass="52647">MIDPRTLAYDFDEEAEGFGEPPRVERPRLPLDQKLCLGLLGAGLLTLVAQIGGTALSGTWGGMALSWGSIALGTSLWFWRLYAGTTPGIKHDGIWFRSALSRGALGWLAGIFMTGMYVLIYWFPQVLGESADGPPTGLVATVDPLAQLVTGYPASRWFLYGVLYTTAILVFGVRMFMKYRHSRYHQIRTASVMVFQFGFAWLLPNLLVLFQKPYMEFNGIWPLKQNYIWPEKWGEFTGAGAFGLFLLVWAVGLVVATPILTYFFGKRWYCSWVCGCGGLAETLGDPWRQLSDNSTRAWKIERWMIHSVLAAVLAVTVSLWIDYKTTGAVYGSWSGGVRQWYGFYIGAVFSGVVGVGFYPLLGNRVWCRFGCPQAAILGIWQRFYSRFRITTNGDQCMSCGNCSTYCEMGIDVRSYAQKSENIVRASCVGCGVCASVCPRGVLKLENGSTHADRYEGSDRPLDAFVKSLGIRDR</sequence>
<dbReference type="RefSeq" id="WP_419191799.1">
    <property type="nucleotide sequence ID" value="NZ_CP036287.1"/>
</dbReference>
<protein>
    <submittedName>
        <fullName evidence="9">Electron transport protein YccM</fullName>
    </submittedName>
</protein>
<accession>A0A518BQE0</accession>
<dbReference type="PROSITE" id="PS51379">
    <property type="entry name" value="4FE4S_FER_2"/>
    <property type="match status" value="2"/>
</dbReference>
<dbReference type="GO" id="GO:0046872">
    <property type="term" value="F:metal ion binding"/>
    <property type="evidence" value="ECO:0007669"/>
    <property type="project" value="UniProtKB-KW"/>
</dbReference>
<name>A0A518BQE0_9BACT</name>
<evidence type="ECO:0000256" key="6">
    <source>
        <dbReference type="ARBA" id="ARBA00023014"/>
    </source>
</evidence>
<evidence type="ECO:0000256" key="4">
    <source>
        <dbReference type="ARBA" id="ARBA00022982"/>
    </source>
</evidence>
<dbReference type="PANTHER" id="PTHR30176:SF3">
    <property type="entry name" value="FERREDOXIN-TYPE PROTEIN NAPH"/>
    <property type="match status" value="1"/>
</dbReference>
<feature type="transmembrane region" description="Helical" evidence="7">
    <location>
        <begin position="189"/>
        <end position="210"/>
    </location>
</feature>
<feature type="transmembrane region" description="Helical" evidence="7">
    <location>
        <begin position="341"/>
        <end position="361"/>
    </location>
</feature>
<keyword evidence="7" id="KW-1133">Transmembrane helix</keyword>
<evidence type="ECO:0000256" key="3">
    <source>
        <dbReference type="ARBA" id="ARBA00022723"/>
    </source>
</evidence>
<keyword evidence="10" id="KW-1185">Reference proteome</keyword>
<gene>
    <name evidence="9" type="primary">yccM_4</name>
    <name evidence="9" type="ORF">Pla133_43140</name>
</gene>
<dbReference type="Pfam" id="PF13187">
    <property type="entry name" value="Fer4_9"/>
    <property type="match status" value="1"/>
</dbReference>
<keyword evidence="3" id="KW-0479">Metal-binding</keyword>
<dbReference type="PROSITE" id="PS00198">
    <property type="entry name" value="4FE4S_FER_1"/>
    <property type="match status" value="1"/>
</dbReference>
<evidence type="ECO:0000313" key="10">
    <source>
        <dbReference type="Proteomes" id="UP000316921"/>
    </source>
</evidence>
<dbReference type="Gene3D" id="3.30.70.20">
    <property type="match status" value="1"/>
</dbReference>
<evidence type="ECO:0000256" key="5">
    <source>
        <dbReference type="ARBA" id="ARBA00023004"/>
    </source>
</evidence>
<evidence type="ECO:0000259" key="8">
    <source>
        <dbReference type="PROSITE" id="PS51379"/>
    </source>
</evidence>
<dbReference type="GO" id="GO:0051539">
    <property type="term" value="F:4 iron, 4 sulfur cluster binding"/>
    <property type="evidence" value="ECO:0007669"/>
    <property type="project" value="UniProtKB-KW"/>
</dbReference>
<evidence type="ECO:0000313" key="9">
    <source>
        <dbReference type="EMBL" id="QDU69197.1"/>
    </source>
</evidence>
<dbReference type="Proteomes" id="UP000316921">
    <property type="component" value="Chromosome"/>
</dbReference>
<keyword evidence="2" id="KW-0004">4Fe-4S</keyword>
<proteinExistence type="predicted"/>
<dbReference type="InterPro" id="IPR017896">
    <property type="entry name" value="4Fe4S_Fe-S-bd"/>
</dbReference>
<dbReference type="EMBL" id="CP036287">
    <property type="protein sequence ID" value="QDU69197.1"/>
    <property type="molecule type" value="Genomic_DNA"/>
</dbReference>
<dbReference type="InterPro" id="IPR051684">
    <property type="entry name" value="Electron_Trans/Redox"/>
</dbReference>
<evidence type="ECO:0000256" key="7">
    <source>
        <dbReference type="SAM" id="Phobius"/>
    </source>
</evidence>
<keyword evidence="7" id="KW-0472">Membrane</keyword>
<dbReference type="GO" id="GO:0005886">
    <property type="term" value="C:plasma membrane"/>
    <property type="evidence" value="ECO:0007669"/>
    <property type="project" value="TreeGrafter"/>
</dbReference>
<organism evidence="9 10">
    <name type="scientific">Engelhardtia mirabilis</name>
    <dbReference type="NCBI Taxonomy" id="2528011"/>
    <lineage>
        <taxon>Bacteria</taxon>
        <taxon>Pseudomonadati</taxon>
        <taxon>Planctomycetota</taxon>
        <taxon>Planctomycetia</taxon>
        <taxon>Planctomycetia incertae sedis</taxon>
        <taxon>Engelhardtia</taxon>
    </lineage>
</organism>
<feature type="transmembrane region" description="Helical" evidence="7">
    <location>
        <begin position="303"/>
        <end position="321"/>
    </location>
</feature>
<feature type="transmembrane region" description="Helical" evidence="7">
    <location>
        <begin position="239"/>
        <end position="264"/>
    </location>
</feature>
<keyword evidence="4" id="KW-0249">Electron transport</keyword>
<dbReference type="Pfam" id="PF12801">
    <property type="entry name" value="Fer4_5"/>
    <property type="match status" value="2"/>
</dbReference>
<feature type="transmembrane region" description="Helical" evidence="7">
    <location>
        <begin position="104"/>
        <end position="123"/>
    </location>
</feature>
<dbReference type="AlphaFoldDB" id="A0A518BQE0"/>